<accession>A0A5J5D6R3</accession>
<name>A0A5J5D6R3_9PERO</name>
<comment type="caution">
    <text evidence="2">The sequence shown here is derived from an EMBL/GenBank/DDBJ whole genome shotgun (WGS) entry which is preliminary data.</text>
</comment>
<sequence>MRSQQLSDRFRAARLEAAPVRLTTPEMSSSSPPHTFRAPRGPGALLLLCMLLQRETRVQNQLRQRSRLLRG</sequence>
<protein>
    <submittedName>
        <fullName evidence="2">Uncharacterized protein</fullName>
    </submittedName>
</protein>
<feature type="region of interest" description="Disordered" evidence="1">
    <location>
        <begin position="19"/>
        <end position="39"/>
    </location>
</feature>
<dbReference type="Proteomes" id="UP000327493">
    <property type="component" value="Chromosome 12"/>
</dbReference>
<dbReference type="EMBL" id="VOFY01000012">
    <property type="protein sequence ID" value="KAA8587251.1"/>
    <property type="molecule type" value="Genomic_DNA"/>
</dbReference>
<dbReference type="AlphaFoldDB" id="A0A5J5D6R3"/>
<evidence type="ECO:0000313" key="2">
    <source>
        <dbReference type="EMBL" id="KAA8587251.1"/>
    </source>
</evidence>
<evidence type="ECO:0000256" key="1">
    <source>
        <dbReference type="SAM" id="MobiDB-lite"/>
    </source>
</evidence>
<evidence type="ECO:0000313" key="3">
    <source>
        <dbReference type="EMBL" id="KAA8587835.1"/>
    </source>
</evidence>
<reference evidence="2 4" key="1">
    <citation type="submission" date="2019-08" db="EMBL/GenBank/DDBJ databases">
        <title>A chromosome-level genome assembly, high-density linkage maps, and genome scans reveal the genomic architecture of hybrid incompatibilities underlying speciation via character displacement in darters (Percidae: Etheostominae).</title>
        <authorList>
            <person name="Moran R.L."/>
            <person name="Catchen J.M."/>
            <person name="Fuller R.C."/>
        </authorList>
    </citation>
    <scope>NUCLEOTIDE SEQUENCE [LARGE SCALE GENOMIC DNA]</scope>
    <source>
        <strain evidence="2">EspeVRDwgs_2016</strain>
        <tissue evidence="2">Muscle</tissue>
    </source>
</reference>
<keyword evidence="4" id="KW-1185">Reference proteome</keyword>
<dbReference type="EMBL" id="VOFY01000012">
    <property type="protein sequence ID" value="KAA8587835.1"/>
    <property type="molecule type" value="Genomic_DNA"/>
</dbReference>
<evidence type="ECO:0000313" key="4">
    <source>
        <dbReference type="Proteomes" id="UP000327493"/>
    </source>
</evidence>
<gene>
    <name evidence="2" type="ORF">FQN60_016113</name>
    <name evidence="3" type="ORF">FQN60_016697</name>
</gene>
<proteinExistence type="predicted"/>
<organism evidence="2 4">
    <name type="scientific">Etheostoma spectabile</name>
    <name type="common">orangethroat darter</name>
    <dbReference type="NCBI Taxonomy" id="54343"/>
    <lineage>
        <taxon>Eukaryota</taxon>
        <taxon>Metazoa</taxon>
        <taxon>Chordata</taxon>
        <taxon>Craniata</taxon>
        <taxon>Vertebrata</taxon>
        <taxon>Euteleostomi</taxon>
        <taxon>Actinopterygii</taxon>
        <taxon>Neopterygii</taxon>
        <taxon>Teleostei</taxon>
        <taxon>Neoteleostei</taxon>
        <taxon>Acanthomorphata</taxon>
        <taxon>Eupercaria</taxon>
        <taxon>Perciformes</taxon>
        <taxon>Percoidei</taxon>
        <taxon>Percidae</taxon>
        <taxon>Etheostomatinae</taxon>
        <taxon>Etheostoma</taxon>
    </lineage>
</organism>